<evidence type="ECO:0000259" key="11">
    <source>
        <dbReference type="Pfam" id="PF05547"/>
    </source>
</evidence>
<keyword evidence="3" id="KW-0964">Secreted</keyword>
<evidence type="ECO:0000256" key="8">
    <source>
        <dbReference type="ARBA" id="ARBA00022833"/>
    </source>
</evidence>
<evidence type="ECO:0000256" key="3">
    <source>
        <dbReference type="ARBA" id="ARBA00022525"/>
    </source>
</evidence>
<organism evidence="13 14">
    <name type="scientific">Aeromonas schubertii</name>
    <dbReference type="NCBI Taxonomy" id="652"/>
    <lineage>
        <taxon>Bacteria</taxon>
        <taxon>Pseudomonadati</taxon>
        <taxon>Pseudomonadota</taxon>
        <taxon>Gammaproteobacteria</taxon>
        <taxon>Aeromonadales</taxon>
        <taxon>Aeromonadaceae</taxon>
        <taxon>Aeromonas</taxon>
    </lineage>
</organism>
<dbReference type="SUPFAM" id="SSF55486">
    <property type="entry name" value="Metalloproteases ('zincins'), catalytic domain"/>
    <property type="match status" value="1"/>
</dbReference>
<name>A0ABS7VGR3_9GAMM</name>
<feature type="signal peptide" evidence="10">
    <location>
        <begin position="1"/>
        <end position="23"/>
    </location>
</feature>
<dbReference type="NCBIfam" id="TIGR03296">
    <property type="entry name" value="M6dom_TIGR03296"/>
    <property type="match status" value="1"/>
</dbReference>
<accession>A0ABS7VGR3</accession>
<reference evidence="13 14" key="1">
    <citation type="submission" date="2021-09" db="EMBL/GenBank/DDBJ databases">
        <title>Aeromonas schubertii isolated from Asian sea bass.</title>
        <authorList>
            <person name="Pinpimai K."/>
        </authorList>
    </citation>
    <scope>NUCLEOTIDE SEQUENCE [LARGE SCALE GENOMIC DNA]</scope>
    <source>
        <strain evidence="13 14">CHULA2021a</strain>
    </source>
</reference>
<evidence type="ECO:0000256" key="2">
    <source>
        <dbReference type="ARBA" id="ARBA00004613"/>
    </source>
</evidence>
<dbReference type="PANTHER" id="PTHR13062:SF12">
    <property type="entry name" value="ALPHA-2-MACROGLOBULIN DOMAIN-CONTAINING PROTEIN"/>
    <property type="match status" value="1"/>
</dbReference>
<dbReference type="PIRSF" id="PIRSF007519">
    <property type="entry name" value="Protease_InhA"/>
    <property type="match status" value="1"/>
</dbReference>
<evidence type="ECO:0000256" key="9">
    <source>
        <dbReference type="ARBA" id="ARBA00023049"/>
    </source>
</evidence>
<dbReference type="Pfam" id="PF20774">
    <property type="entry name" value="InhA-like_VEG"/>
    <property type="match status" value="1"/>
</dbReference>
<evidence type="ECO:0000256" key="4">
    <source>
        <dbReference type="ARBA" id="ARBA00022670"/>
    </source>
</evidence>
<keyword evidence="5" id="KW-0479">Metal-binding</keyword>
<dbReference type="InterPro" id="IPR012300">
    <property type="entry name" value="Pept_M6_InhA"/>
</dbReference>
<sequence>MTRKTIVSLAIGSTLMIGSHAFAAPVHGPFDAPLADEEKVLQMLRDSGRIPALATPEAEQNILSRFYRDKASAYNGHSGDLAFQESRVRAKILKKVKLNGTARLRDRIPTLLLKGIEKEQWSGGKRTDRILAILIDFPDYPKNSIKPDQTKMYYPDYAPEHYQDLLFSSKGYAGPSGEKFISMRQFYEQQSGQSYSVAGQVAGWYTASQNAAYYGSNKNQTAVRELVREALNQVANDPSIDLSEFDQEDRYDLDGDGNRNEPDGLIDHLMIFHSSIGEEAGGGDLGEDAIWAHRWNLGKVYQLPGTNFSAYDYTIQPIDAAAGVCSHEYGHDLGLPDEYDTKYTGKGEPIATWSVMSSGSWAGVIGGTEPTGFSPWAKEFLQASLGGNWQHGSNVHVDDLGARGNVYMLDQANDKGRNDDVVRINLPAKKVPLNAPYAGQFQYHGGKGNNLDNRMSVSLDLTGRSQATLSFKTWYQIEQDYDYARVLVNGHPITGNLTTSNDPNGVGFGAGITGNSDGWSDAEFDLTPWAGQRIELTLQYLSDGGVAEKGFFVDELTVQADGDLVLNDGAEGTSAFTLAGFARNDGSEAKEHYYLAEWRNHAGVDKGLAHINVAGQMMRYEPGMLLWYVDGSQENNWVGVHPGEGFLGVVDADQHTLKWSDGAVASTRYQIHDATFSLGFQRPLEIKHSSGSFLRDLWLAPRRVFKDSKRYISNDIPDAGRKLPEYGLKIQVTGQARNMTTGRIIISQHP</sequence>
<keyword evidence="9" id="KW-0482">Metalloprotease</keyword>
<evidence type="ECO:0000256" key="1">
    <source>
        <dbReference type="ARBA" id="ARBA00001947"/>
    </source>
</evidence>
<evidence type="ECO:0000256" key="7">
    <source>
        <dbReference type="ARBA" id="ARBA00022801"/>
    </source>
</evidence>
<comment type="caution">
    <text evidence="13">The sequence shown here is derived from an EMBL/GenBank/DDBJ whole genome shotgun (WGS) entry which is preliminary data.</text>
</comment>
<gene>
    <name evidence="13" type="ORF">LA374_18330</name>
</gene>
<dbReference type="EMBL" id="JAIRBT010000035">
    <property type="protein sequence ID" value="MBZ6068148.1"/>
    <property type="molecule type" value="Genomic_DNA"/>
</dbReference>
<keyword evidence="8" id="KW-0862">Zinc</keyword>
<evidence type="ECO:0000256" key="6">
    <source>
        <dbReference type="ARBA" id="ARBA00022729"/>
    </source>
</evidence>
<dbReference type="Pfam" id="PF20773">
    <property type="entry name" value="InhA-like_MAM"/>
    <property type="match status" value="1"/>
</dbReference>
<protein>
    <submittedName>
        <fullName evidence="13">Immune inhibitor A</fullName>
    </submittedName>
</protein>
<comment type="cofactor">
    <cofactor evidence="1">
        <name>Zn(2+)</name>
        <dbReference type="ChEBI" id="CHEBI:29105"/>
    </cofactor>
</comment>
<keyword evidence="14" id="KW-1185">Reference proteome</keyword>
<proteinExistence type="predicted"/>
<keyword evidence="7" id="KW-0378">Hydrolase</keyword>
<feature type="domain" description="Peptidase M6-like" evidence="11">
    <location>
        <begin position="119"/>
        <end position="389"/>
    </location>
</feature>
<keyword evidence="4" id="KW-0645">Protease</keyword>
<dbReference type="InterPro" id="IPR048665">
    <property type="entry name" value="InhA-like_VEG"/>
</dbReference>
<dbReference type="PANTHER" id="PTHR13062">
    <property type="entry name" value="COLLAGENASE"/>
    <property type="match status" value="1"/>
</dbReference>
<feature type="chain" id="PRO_5045560962" evidence="10">
    <location>
        <begin position="24"/>
        <end position="750"/>
    </location>
</feature>
<evidence type="ECO:0000313" key="14">
    <source>
        <dbReference type="Proteomes" id="UP000774958"/>
    </source>
</evidence>
<dbReference type="Proteomes" id="UP000774958">
    <property type="component" value="Unassembled WGS sequence"/>
</dbReference>
<dbReference type="RefSeq" id="WP_224163623.1">
    <property type="nucleotide sequence ID" value="NZ_JAIRBT010000035.1"/>
</dbReference>
<comment type="subcellular location">
    <subcellularLocation>
        <location evidence="2">Secreted</location>
    </subcellularLocation>
</comment>
<dbReference type="InterPro" id="IPR008757">
    <property type="entry name" value="Peptidase_M6-like_domain"/>
</dbReference>
<keyword evidence="6 10" id="KW-0732">Signal</keyword>
<feature type="domain" description="Immune inhibitor A-like metallopeptidase VEG" evidence="12">
    <location>
        <begin position="589"/>
        <end position="743"/>
    </location>
</feature>
<evidence type="ECO:0000256" key="10">
    <source>
        <dbReference type="SAM" id="SignalP"/>
    </source>
</evidence>
<evidence type="ECO:0000256" key="5">
    <source>
        <dbReference type="ARBA" id="ARBA00022723"/>
    </source>
</evidence>
<evidence type="ECO:0000259" key="12">
    <source>
        <dbReference type="Pfam" id="PF20774"/>
    </source>
</evidence>
<dbReference type="Pfam" id="PF05547">
    <property type="entry name" value="Peptidase_M6"/>
    <property type="match status" value="1"/>
</dbReference>
<evidence type="ECO:0000313" key="13">
    <source>
        <dbReference type="EMBL" id="MBZ6068148.1"/>
    </source>
</evidence>